<feature type="transmembrane region" description="Helical" evidence="11">
    <location>
        <begin position="514"/>
        <end position="533"/>
    </location>
</feature>
<evidence type="ECO:0000256" key="5">
    <source>
        <dbReference type="ARBA" id="ARBA00022692"/>
    </source>
</evidence>
<dbReference type="EMBL" id="LJIJ01000499">
    <property type="protein sequence ID" value="ODM96838.1"/>
    <property type="molecule type" value="Genomic_DNA"/>
</dbReference>
<feature type="transmembrane region" description="Helical" evidence="11">
    <location>
        <begin position="396"/>
        <end position="420"/>
    </location>
</feature>
<dbReference type="InterPro" id="IPR005018">
    <property type="entry name" value="DOMON_domain"/>
</dbReference>
<evidence type="ECO:0000256" key="3">
    <source>
        <dbReference type="ARBA" id="ARBA00009195"/>
    </source>
</evidence>
<dbReference type="SMART" id="SM00665">
    <property type="entry name" value="B561"/>
    <property type="match status" value="1"/>
</dbReference>
<evidence type="ECO:0000256" key="9">
    <source>
        <dbReference type="ARBA" id="ARBA00023136"/>
    </source>
</evidence>
<feature type="domain" description="Reelin" evidence="15">
    <location>
        <begin position="21"/>
        <end position="194"/>
    </location>
</feature>
<evidence type="ECO:0000259" key="13">
    <source>
        <dbReference type="PROSITE" id="PS50836"/>
    </source>
</evidence>
<comment type="subcellular location">
    <subcellularLocation>
        <location evidence="2">Membrane</location>
        <topology evidence="2">Multi-pass membrane protein</topology>
    </subcellularLocation>
</comment>
<evidence type="ECO:0000256" key="1">
    <source>
        <dbReference type="ARBA" id="ARBA00001970"/>
    </source>
</evidence>
<dbReference type="InterPro" id="IPR002861">
    <property type="entry name" value="Reeler_dom"/>
</dbReference>
<dbReference type="PROSITE" id="PS51019">
    <property type="entry name" value="REELIN"/>
    <property type="match status" value="1"/>
</dbReference>
<feature type="domain" description="Cytochrome b561" evidence="14">
    <location>
        <begin position="365"/>
        <end position="566"/>
    </location>
</feature>
<dbReference type="Pfam" id="PF02014">
    <property type="entry name" value="Reeler"/>
    <property type="match status" value="1"/>
</dbReference>
<evidence type="ECO:0000256" key="12">
    <source>
        <dbReference type="SAM" id="SignalP"/>
    </source>
</evidence>
<keyword evidence="17" id="KW-1185">Reference proteome</keyword>
<comment type="similarity">
    <text evidence="3">Belongs to the FRRS1 family.</text>
</comment>
<keyword evidence="6" id="KW-0249">Electron transport</keyword>
<keyword evidence="12" id="KW-0732">Signal</keyword>
<keyword evidence="10" id="KW-0325">Glycoprotein</keyword>
<feature type="chain" id="PRO_5008904602" evidence="12">
    <location>
        <begin position="35"/>
        <end position="638"/>
    </location>
</feature>
<dbReference type="InterPro" id="IPR042307">
    <property type="entry name" value="Reeler_sf"/>
</dbReference>
<evidence type="ECO:0000259" key="15">
    <source>
        <dbReference type="PROSITE" id="PS51019"/>
    </source>
</evidence>
<comment type="caution">
    <text evidence="16">The sequence shown here is derived from an EMBL/GenBank/DDBJ whole genome shotgun (WGS) entry which is preliminary data.</text>
</comment>
<evidence type="ECO:0000313" key="16">
    <source>
        <dbReference type="EMBL" id="ODM96838.1"/>
    </source>
</evidence>
<feature type="transmembrane region" description="Helical" evidence="11">
    <location>
        <begin position="441"/>
        <end position="462"/>
    </location>
</feature>
<organism evidence="16 17">
    <name type="scientific">Orchesella cincta</name>
    <name type="common">Springtail</name>
    <name type="synonym">Podura cincta</name>
    <dbReference type="NCBI Taxonomy" id="48709"/>
    <lineage>
        <taxon>Eukaryota</taxon>
        <taxon>Metazoa</taxon>
        <taxon>Ecdysozoa</taxon>
        <taxon>Arthropoda</taxon>
        <taxon>Hexapoda</taxon>
        <taxon>Collembola</taxon>
        <taxon>Entomobryomorpha</taxon>
        <taxon>Entomobryoidea</taxon>
        <taxon>Orchesellidae</taxon>
        <taxon>Orchesellinae</taxon>
        <taxon>Orchesella</taxon>
    </lineage>
</organism>
<dbReference type="PANTHER" id="PTHR45828:SF33">
    <property type="entry name" value="DOMON DOMAIN-CONTAINING PROTEIN"/>
    <property type="match status" value="1"/>
</dbReference>
<evidence type="ECO:0000256" key="6">
    <source>
        <dbReference type="ARBA" id="ARBA00022982"/>
    </source>
</evidence>
<gene>
    <name evidence="16" type="ORF">Ocin01_09840</name>
</gene>
<feature type="transmembrane region" description="Helical" evidence="11">
    <location>
        <begin position="545"/>
        <end position="569"/>
    </location>
</feature>
<keyword evidence="5 11" id="KW-0812">Transmembrane</keyword>
<keyword evidence="4" id="KW-0813">Transport</keyword>
<dbReference type="Gene3D" id="2.60.40.4060">
    <property type="entry name" value="Reeler domain"/>
    <property type="match status" value="1"/>
</dbReference>
<accession>A0A1D2MVB2</accession>
<dbReference type="Gene3D" id="1.20.120.1770">
    <property type="match status" value="1"/>
</dbReference>
<dbReference type="PROSITE" id="PS50939">
    <property type="entry name" value="CYTOCHROME_B561"/>
    <property type="match status" value="1"/>
</dbReference>
<dbReference type="GO" id="GO:0016020">
    <property type="term" value="C:membrane"/>
    <property type="evidence" value="ECO:0007669"/>
    <property type="project" value="UniProtKB-SubCell"/>
</dbReference>
<feature type="domain" description="DOMON" evidence="13">
    <location>
        <begin position="241"/>
        <end position="360"/>
    </location>
</feature>
<dbReference type="AlphaFoldDB" id="A0A1D2MVB2"/>
<comment type="cofactor">
    <cofactor evidence="1">
        <name>heme b</name>
        <dbReference type="ChEBI" id="CHEBI:60344"/>
    </cofactor>
</comment>
<sequence>MKNLNQVCRMGKVRRTLPIVLAFTLVHAISTVNGFGGGAPNGVCKTMLPGHGSSPQTGPNPYKVEISKSSLMGQEVMDITISSKTGSDDFVGFLLQVRKPGDNNKAYGSFNEVIENDLGQTLECFDIANSGVTHKNNKPKKSITVQWTAPNDEDAEYEILYSVVKSYNEYWTHHTHEQKLVVKRDPNAAAPPAGGLISASDELLKRWREVYGGCGDNKGCFGMPNKCIENFDASSDNPTVCKMMVTWEKKGSENRYQLTANMRSQNGYVAVGFSDDDKMGKDSVVGCGGSGQTPTIMRYINPSSYDPNEVHKAAPKLGIEDIDKAYTDGNLFCSFRQDNHKINDIEFDVDKPHYLLLAIGSSHSDGGLHQHSDKGPSPQTIVITDNIIIGASPNTWLVQLHGGLMVIAWLLCASTGMFVARYYKQTHVEVMPCGKAFWFSLHVFCMASTAFLTICGSIIILIKKKGLYFTDVHQYLGVIVVGLAICQVFIAFLRPHPNTPKRPLFNWVHWGIGNSAHIVGITCIGFAVELSLADLKRFGNDENTWVWILLGLVLFHVLMHVIMSVHTLWSDKQMSEGQNKKRAMVPGPMKPSGASSEAPGTVFRDFMLGLYLLIMAAGAITLVALIAWPKKKEEDPTA</sequence>
<keyword evidence="7 11" id="KW-1133">Transmembrane helix</keyword>
<feature type="transmembrane region" description="Helical" evidence="11">
    <location>
        <begin position="474"/>
        <end position="493"/>
    </location>
</feature>
<dbReference type="CDD" id="cd08760">
    <property type="entry name" value="Cyt_b561_FRRS1_like"/>
    <property type="match status" value="1"/>
</dbReference>
<dbReference type="PANTHER" id="PTHR45828">
    <property type="entry name" value="CYTOCHROME B561/FERRIC REDUCTASE TRANSMEMBRANE"/>
    <property type="match status" value="1"/>
</dbReference>
<evidence type="ECO:0000256" key="2">
    <source>
        <dbReference type="ARBA" id="ARBA00004141"/>
    </source>
</evidence>
<dbReference type="CDD" id="cd08544">
    <property type="entry name" value="Reeler"/>
    <property type="match status" value="1"/>
</dbReference>
<evidence type="ECO:0000256" key="7">
    <source>
        <dbReference type="ARBA" id="ARBA00022989"/>
    </source>
</evidence>
<dbReference type="Pfam" id="PF03351">
    <property type="entry name" value="DOMON"/>
    <property type="match status" value="1"/>
</dbReference>
<protein>
    <submittedName>
        <fullName evidence="16">Putative ferric-chelate reductase 1</fullName>
    </submittedName>
</protein>
<dbReference type="PROSITE" id="PS50836">
    <property type="entry name" value="DOMON"/>
    <property type="match status" value="1"/>
</dbReference>
<dbReference type="InterPro" id="IPR006593">
    <property type="entry name" value="Cyt_b561/ferric_Rdtase_TM"/>
</dbReference>
<keyword evidence="9 11" id="KW-0472">Membrane</keyword>
<evidence type="ECO:0000256" key="10">
    <source>
        <dbReference type="ARBA" id="ARBA00023180"/>
    </source>
</evidence>
<reference evidence="16 17" key="1">
    <citation type="journal article" date="2016" name="Genome Biol. Evol.">
        <title>Gene Family Evolution Reflects Adaptation to Soil Environmental Stressors in the Genome of the Collembolan Orchesella cincta.</title>
        <authorList>
            <person name="Faddeeva-Vakhrusheva A."/>
            <person name="Derks M.F."/>
            <person name="Anvar S.Y."/>
            <person name="Agamennone V."/>
            <person name="Suring W."/>
            <person name="Smit S."/>
            <person name="van Straalen N.M."/>
            <person name="Roelofs D."/>
        </authorList>
    </citation>
    <scope>NUCLEOTIDE SEQUENCE [LARGE SCALE GENOMIC DNA]</scope>
    <source>
        <tissue evidence="16">Mixed pool</tissue>
    </source>
</reference>
<dbReference type="OrthoDB" id="6372137at2759"/>
<feature type="transmembrane region" description="Helical" evidence="11">
    <location>
        <begin position="608"/>
        <end position="628"/>
    </location>
</feature>
<dbReference type="InterPro" id="IPR051237">
    <property type="entry name" value="Ferric-chelate_Red/DefProt"/>
</dbReference>
<evidence type="ECO:0000256" key="4">
    <source>
        <dbReference type="ARBA" id="ARBA00022448"/>
    </source>
</evidence>
<keyword evidence="8" id="KW-0408">Iron</keyword>
<name>A0A1D2MVB2_ORCCI</name>
<dbReference type="Proteomes" id="UP000094527">
    <property type="component" value="Unassembled WGS sequence"/>
</dbReference>
<proteinExistence type="inferred from homology"/>
<dbReference type="SMART" id="SM00664">
    <property type="entry name" value="DoH"/>
    <property type="match status" value="1"/>
</dbReference>
<evidence type="ECO:0000256" key="11">
    <source>
        <dbReference type="SAM" id="Phobius"/>
    </source>
</evidence>
<evidence type="ECO:0000256" key="8">
    <source>
        <dbReference type="ARBA" id="ARBA00023004"/>
    </source>
</evidence>
<evidence type="ECO:0000259" key="14">
    <source>
        <dbReference type="PROSITE" id="PS50939"/>
    </source>
</evidence>
<dbReference type="OMA" id="FPMADMT"/>
<evidence type="ECO:0000313" key="17">
    <source>
        <dbReference type="Proteomes" id="UP000094527"/>
    </source>
</evidence>
<feature type="signal peptide" evidence="12">
    <location>
        <begin position="1"/>
        <end position="34"/>
    </location>
</feature>
<dbReference type="STRING" id="48709.A0A1D2MVB2"/>